<keyword evidence="2" id="KW-1185">Reference proteome</keyword>
<evidence type="ECO:0000313" key="2">
    <source>
        <dbReference type="Proteomes" id="UP001181693"/>
    </source>
</evidence>
<evidence type="ECO:0008006" key="3">
    <source>
        <dbReference type="Google" id="ProtNLM"/>
    </source>
</evidence>
<proteinExistence type="predicted"/>
<dbReference type="EMBL" id="DYDO01000012">
    <property type="protein sequence ID" value="DBA15632.1"/>
    <property type="molecule type" value="Genomic_DNA"/>
</dbReference>
<comment type="caution">
    <text evidence="1">The sequence shown here is derived from an EMBL/GenBank/DDBJ whole genome shotgun (WGS) entry which is preliminary data.</text>
</comment>
<dbReference type="Proteomes" id="UP001181693">
    <property type="component" value="Unassembled WGS sequence"/>
</dbReference>
<name>A0AAV2ZUF0_PYXAD</name>
<dbReference type="AlphaFoldDB" id="A0AAV2ZUF0"/>
<organism evidence="1 2">
    <name type="scientific">Pyxicephalus adspersus</name>
    <name type="common">African bullfrog</name>
    <dbReference type="NCBI Taxonomy" id="30357"/>
    <lineage>
        <taxon>Eukaryota</taxon>
        <taxon>Metazoa</taxon>
        <taxon>Chordata</taxon>
        <taxon>Craniata</taxon>
        <taxon>Vertebrata</taxon>
        <taxon>Euteleostomi</taxon>
        <taxon>Amphibia</taxon>
        <taxon>Batrachia</taxon>
        <taxon>Anura</taxon>
        <taxon>Neobatrachia</taxon>
        <taxon>Ranoidea</taxon>
        <taxon>Pyxicephalidae</taxon>
        <taxon>Pyxicephalinae</taxon>
        <taxon>Pyxicephalus</taxon>
    </lineage>
</organism>
<gene>
    <name evidence="1" type="ORF">GDO54_004820</name>
</gene>
<accession>A0AAV2ZUF0</accession>
<protein>
    <recommendedName>
        <fullName evidence="3">Secreted protein</fullName>
    </recommendedName>
</protein>
<evidence type="ECO:0000313" key="1">
    <source>
        <dbReference type="EMBL" id="DBA15632.1"/>
    </source>
</evidence>
<reference evidence="1" key="1">
    <citation type="thesis" date="2020" institute="ProQuest LLC" country="789 East Eisenhower Parkway, Ann Arbor, MI, USA">
        <title>Comparative Genomics and Chromosome Evolution.</title>
        <authorList>
            <person name="Mudd A.B."/>
        </authorList>
    </citation>
    <scope>NUCLEOTIDE SEQUENCE</scope>
    <source>
        <strain evidence="1">1538</strain>
        <tissue evidence="1">Blood</tissue>
    </source>
</reference>
<sequence>MAPLLLCWRTVLKGIHACKCDTLTRGKRGRIGWVGHYLERLYLPVTVPGPHIFITNVYPSTEAQKHRSRGFNTLMDCDPFR</sequence>